<dbReference type="SUPFAM" id="SSF53850">
    <property type="entry name" value="Periplasmic binding protein-like II"/>
    <property type="match status" value="1"/>
</dbReference>
<dbReference type="PROSITE" id="PS51257">
    <property type="entry name" value="PROKAR_LIPOPROTEIN"/>
    <property type="match status" value="1"/>
</dbReference>
<proteinExistence type="inferred from homology"/>
<feature type="lipid moiety-binding region" description="S-diacylglycerol cysteine" evidence="7">
    <location>
        <position position="20"/>
    </location>
</feature>
<comment type="similarity">
    <text evidence="2">Belongs to the NlpA lipoprotein family.</text>
</comment>
<accession>A0A7X6RRL8</accession>
<dbReference type="PANTHER" id="PTHR30429">
    <property type="entry name" value="D-METHIONINE-BINDING LIPOPROTEIN METQ"/>
    <property type="match status" value="1"/>
</dbReference>
<evidence type="ECO:0000256" key="2">
    <source>
        <dbReference type="ARBA" id="ARBA00008973"/>
    </source>
</evidence>
<feature type="region of interest" description="Disordered" evidence="8">
    <location>
        <begin position="285"/>
        <end position="314"/>
    </location>
</feature>
<keyword evidence="6" id="KW-0449">Lipoprotein</keyword>
<comment type="subcellular location">
    <subcellularLocation>
        <location evidence="1">Membrane</location>
        <topology evidence="1">Lipid-anchor</topology>
    </subcellularLocation>
</comment>
<dbReference type="Gene3D" id="3.40.190.10">
    <property type="entry name" value="Periplasmic binding protein-like II"/>
    <property type="match status" value="2"/>
</dbReference>
<keyword evidence="11" id="KW-1185">Reference proteome</keyword>
<evidence type="ECO:0000256" key="7">
    <source>
        <dbReference type="PIRSR" id="PIRSR002854-1"/>
    </source>
</evidence>
<dbReference type="RefSeq" id="WP_061079041.1">
    <property type="nucleotide sequence ID" value="NZ_JAAXPG010000015.1"/>
</dbReference>
<dbReference type="PIRSF" id="PIRSF002854">
    <property type="entry name" value="MetQ"/>
    <property type="match status" value="1"/>
</dbReference>
<gene>
    <name evidence="10" type="ORF">HGB44_17190</name>
</gene>
<evidence type="ECO:0000313" key="10">
    <source>
        <dbReference type="EMBL" id="NKY99386.1"/>
    </source>
</evidence>
<sequence length="314" mass="33042">MRTTPAALGAAALTLALAACGAPSEQAAESGGEGDVLRVGVSPVPHGDILAFIEENLAEEAGLNLEVEEISDYNIPNTALVEGELDANYFQHRAFLDEWVANGPDAELTYLTDVHIERLGLYSDSVESVDDLPDGAEIAVPNDPANLARALGILEAEGLVTVDPEAGASATENDIVDNPRDITVTPLEAAQLPRSISDVDAAVVNGNYAIETDLPEQSNVLAWEPEGDDYVQSYANGLVTLAENAEDERIQLLAELLHDERVLEFIQESWQGVVLAVDAEGGIVETAADDAAESPEASADDAAEESPEADADQG</sequence>
<evidence type="ECO:0000256" key="6">
    <source>
        <dbReference type="ARBA" id="ARBA00023288"/>
    </source>
</evidence>
<evidence type="ECO:0000256" key="3">
    <source>
        <dbReference type="ARBA" id="ARBA00022729"/>
    </source>
</evidence>
<evidence type="ECO:0000256" key="4">
    <source>
        <dbReference type="ARBA" id="ARBA00023136"/>
    </source>
</evidence>
<evidence type="ECO:0000256" key="8">
    <source>
        <dbReference type="SAM" id="MobiDB-lite"/>
    </source>
</evidence>
<feature type="compositionally biased region" description="Acidic residues" evidence="8">
    <location>
        <begin position="287"/>
        <end position="314"/>
    </location>
</feature>
<organism evidence="10 11">
    <name type="scientific">Nocardiopsis alborubida</name>
    <dbReference type="NCBI Taxonomy" id="146802"/>
    <lineage>
        <taxon>Bacteria</taxon>
        <taxon>Bacillati</taxon>
        <taxon>Actinomycetota</taxon>
        <taxon>Actinomycetes</taxon>
        <taxon>Streptosporangiales</taxon>
        <taxon>Nocardiopsidaceae</taxon>
        <taxon>Nocardiopsis</taxon>
    </lineage>
</organism>
<comment type="caution">
    <text evidence="10">The sequence shown here is derived from an EMBL/GenBank/DDBJ whole genome shotgun (WGS) entry which is preliminary data.</text>
</comment>
<keyword evidence="3 9" id="KW-0732">Signal</keyword>
<reference evidence="10 11" key="1">
    <citation type="submission" date="2020-04" db="EMBL/GenBank/DDBJ databases">
        <title>MicrobeNet Type strains.</title>
        <authorList>
            <person name="Nicholson A.C."/>
        </authorList>
    </citation>
    <scope>NUCLEOTIDE SEQUENCE [LARGE SCALE GENOMIC DNA]</scope>
    <source>
        <strain evidence="10 11">ATCC 23612</strain>
    </source>
</reference>
<feature type="signal peptide" evidence="9">
    <location>
        <begin position="1"/>
        <end position="27"/>
    </location>
</feature>
<dbReference type="EMBL" id="JAAXPG010000015">
    <property type="protein sequence ID" value="NKY99386.1"/>
    <property type="molecule type" value="Genomic_DNA"/>
</dbReference>
<feature type="chain" id="PRO_5030569623" evidence="9">
    <location>
        <begin position="28"/>
        <end position="314"/>
    </location>
</feature>
<dbReference type="Pfam" id="PF03180">
    <property type="entry name" value="Lipoprotein_9"/>
    <property type="match status" value="1"/>
</dbReference>
<name>A0A7X6RRL8_9ACTN</name>
<evidence type="ECO:0000256" key="5">
    <source>
        <dbReference type="ARBA" id="ARBA00023139"/>
    </source>
</evidence>
<evidence type="ECO:0000256" key="1">
    <source>
        <dbReference type="ARBA" id="ARBA00004635"/>
    </source>
</evidence>
<evidence type="ECO:0000256" key="9">
    <source>
        <dbReference type="SAM" id="SignalP"/>
    </source>
</evidence>
<dbReference type="GO" id="GO:0016020">
    <property type="term" value="C:membrane"/>
    <property type="evidence" value="ECO:0007669"/>
    <property type="project" value="UniProtKB-SubCell"/>
</dbReference>
<dbReference type="Proteomes" id="UP000553209">
    <property type="component" value="Unassembled WGS sequence"/>
</dbReference>
<dbReference type="InterPro" id="IPR004872">
    <property type="entry name" value="Lipoprotein_NlpA"/>
</dbReference>
<dbReference type="AlphaFoldDB" id="A0A7X6RRL8"/>
<evidence type="ECO:0000313" key="11">
    <source>
        <dbReference type="Proteomes" id="UP000553209"/>
    </source>
</evidence>
<protein>
    <submittedName>
        <fullName evidence="10">Metal ABC transporter substrate-binding protein</fullName>
    </submittedName>
</protein>
<keyword evidence="5" id="KW-0564">Palmitate</keyword>
<keyword evidence="4" id="KW-0472">Membrane</keyword>
<dbReference type="PANTHER" id="PTHR30429:SF0">
    <property type="entry name" value="METHIONINE-BINDING LIPOPROTEIN METQ"/>
    <property type="match status" value="1"/>
</dbReference>